<dbReference type="GO" id="GO:0016020">
    <property type="term" value="C:membrane"/>
    <property type="evidence" value="ECO:0007669"/>
    <property type="project" value="InterPro"/>
</dbReference>
<feature type="domain" description="HAMP" evidence="9">
    <location>
        <begin position="376"/>
        <end position="428"/>
    </location>
</feature>
<dbReference type="Pfam" id="PF13416">
    <property type="entry name" value="SBP_bac_8"/>
    <property type="match status" value="1"/>
</dbReference>
<dbReference type="Gene3D" id="3.40.50.2300">
    <property type="match status" value="1"/>
</dbReference>
<keyword evidence="2" id="KW-0732">Signal</keyword>
<keyword evidence="5" id="KW-0449">Lipoprotein</keyword>
<feature type="domain" description="Response regulatory" evidence="8">
    <location>
        <begin position="1"/>
        <end position="63"/>
    </location>
</feature>
<reference evidence="10" key="2">
    <citation type="submission" date="2020-02" db="EMBL/GenBank/DDBJ databases">
        <authorList>
            <person name="Studholme D.J."/>
        </authorList>
    </citation>
    <scope>NUCLEOTIDE SEQUENCE</scope>
    <source>
        <strain evidence="10">00238/432</strain>
    </source>
</reference>
<keyword evidence="4" id="KW-0564">Palmitate</keyword>
<evidence type="ECO:0000256" key="7">
    <source>
        <dbReference type="SAM" id="Phobius"/>
    </source>
</evidence>
<evidence type="ECO:0000259" key="9">
    <source>
        <dbReference type="PROSITE" id="PS50885"/>
    </source>
</evidence>
<comment type="caution">
    <text evidence="6">Lacks conserved residue(s) required for the propagation of feature annotation.</text>
</comment>
<keyword evidence="1" id="KW-1003">Cell membrane</keyword>
<dbReference type="PANTHER" id="PTHR43649:SF33">
    <property type="entry name" value="POLYGALACTURONAN_RHAMNOGALACTURONAN-BINDING PROTEIN YTCQ"/>
    <property type="match status" value="1"/>
</dbReference>
<evidence type="ECO:0000256" key="1">
    <source>
        <dbReference type="ARBA" id="ARBA00022475"/>
    </source>
</evidence>
<keyword evidence="7" id="KW-0812">Transmembrane</keyword>
<feature type="transmembrane region" description="Helical" evidence="7">
    <location>
        <begin position="106"/>
        <end position="126"/>
    </location>
</feature>
<dbReference type="CDD" id="cd06225">
    <property type="entry name" value="HAMP"/>
    <property type="match status" value="1"/>
</dbReference>
<dbReference type="Pfam" id="PF00072">
    <property type="entry name" value="Response_reg"/>
    <property type="match status" value="1"/>
</dbReference>
<dbReference type="EMBL" id="AOFI03000001">
    <property type="protein sequence ID" value="KAF4326061.1"/>
    <property type="molecule type" value="Genomic_DNA"/>
</dbReference>
<dbReference type="AlphaFoldDB" id="A0A8J4WRN0"/>
<accession>A0A8J4WRN0</accession>
<dbReference type="SUPFAM" id="SSF158472">
    <property type="entry name" value="HAMP domain-like"/>
    <property type="match status" value="1"/>
</dbReference>
<dbReference type="CDD" id="cd17536">
    <property type="entry name" value="REC_YesN-like"/>
    <property type="match status" value="1"/>
</dbReference>
<evidence type="ECO:0000259" key="8">
    <source>
        <dbReference type="PROSITE" id="PS50110"/>
    </source>
</evidence>
<dbReference type="PROSITE" id="PS50110">
    <property type="entry name" value="RESPONSE_REGULATORY"/>
    <property type="match status" value="1"/>
</dbReference>
<dbReference type="InterPro" id="IPR003660">
    <property type="entry name" value="HAMP_dom"/>
</dbReference>
<keyword evidence="3 7" id="KW-0472">Membrane</keyword>
<sequence>MPLMDGLELSKQARKTQQNVKIVICSGYDEFEYARSAIRLGVVNYLLKPLVREEFLQVMEDITQIRPYGGETGSASVRYSSESAGCFMIGWIKSKFNDIKFRNKLLLSHLVIALIPILLLGLLSFIQSYRIQMKELRSEAEASLEQVANIMDYKINRYNTLSEFMVLNRDLSQIFTKDYEENYYNMYLDFRDILEPLISNIRLMDDDIEAITFYTSGELLGIRNNILPIGDLKSKAWYDGFRGRRWIVDGEKLYLVQELISNPKDSNFMVISIQHDSIFADLDNLSEHVAVHIEDAKQHVIFQKNHERAVGAVGLKVGDPGDLSLSRSLASNGWTIHYNLLNTNAYANAMGIFQITLFVIILSLIITFLLIYVISNNFTQRIIHIKNKVDKVERNNLDVIIRSSSRDEFGELTNGIGKMLKRINSLISQVYHAEIAKQESEYNNRIGESIKLMVRDNGVGMMPVQAALLLTGENGGGCTGGNNDSAQPQVSDQDYEPYGKYETPVEFTIGRNTNHVNNLPSGDTIEDNLATRYVEDRVNVKAKVAWETDDMDQKLSLSMTTGDLPDVMLVSREIFNQLVDNDLIADMTEVYEKTASEGVKNIYGSYGDLLLNQVKVDGKIMGLPMTNIGNQHQLLWVRKDWVDKVGAKLPETVEDVWNLARTFVEKDVSGTGKTVGMVMDSNAMNFTPIFAAHGAFPMNWIQKDGQVEYGSVQPEVKQALTELSAMYKEGLIDKQFAVRSNEEKEALVINGQAGMLFNPWWIGYTNYKDSIKQDPEAVWVAVSAPVDENGKFKTIRQDPVGGGIVVVKKDFGHPEAIMKSINLTTDFLYSLTEDAINYKKEHPDELLTDASRWNNDPTQIPMQVDYDDVLKRYYDDLIKADKAGDASAVQEDRVVSFKAYQEFKEKGNAIDANTYGEYLSRIEGQREANNPNLEVIPAGFYGTTETMKLKWANLQKLEEETMLKIIMGEASVDEFDTFVDTWKRTGGDEITEEVNEMSSR</sequence>
<evidence type="ECO:0000256" key="2">
    <source>
        <dbReference type="ARBA" id="ARBA00022729"/>
    </source>
</evidence>
<evidence type="ECO:0000256" key="6">
    <source>
        <dbReference type="PROSITE-ProRule" id="PRU00169"/>
    </source>
</evidence>
<dbReference type="SUPFAM" id="SSF53850">
    <property type="entry name" value="Periplasmic binding protein-like II"/>
    <property type="match status" value="1"/>
</dbReference>
<dbReference type="SUPFAM" id="SSF52172">
    <property type="entry name" value="CheY-like"/>
    <property type="match status" value="1"/>
</dbReference>
<dbReference type="GO" id="GO:0000160">
    <property type="term" value="P:phosphorelay signal transduction system"/>
    <property type="evidence" value="ECO:0007669"/>
    <property type="project" value="InterPro"/>
</dbReference>
<evidence type="ECO:0008006" key="12">
    <source>
        <dbReference type="Google" id="ProtNLM"/>
    </source>
</evidence>
<dbReference type="InterPro" id="IPR001789">
    <property type="entry name" value="Sig_transdc_resp-reg_receiver"/>
</dbReference>
<dbReference type="InterPro" id="IPR050490">
    <property type="entry name" value="Bact_solute-bd_prot1"/>
</dbReference>
<comment type="caution">
    <text evidence="10">The sequence shown here is derived from an EMBL/GenBank/DDBJ whole genome shotgun (WGS) entry which is preliminary data.</text>
</comment>
<evidence type="ECO:0000256" key="5">
    <source>
        <dbReference type="ARBA" id="ARBA00023288"/>
    </source>
</evidence>
<name>A0A8J4WRN0_9STRA</name>
<proteinExistence type="predicted"/>
<evidence type="ECO:0000313" key="11">
    <source>
        <dbReference type="Proteomes" id="UP000702964"/>
    </source>
</evidence>
<keyword evidence="7" id="KW-1133">Transmembrane helix</keyword>
<organism evidence="10 11">
    <name type="scientific">Phytophthora kernoviae 00238/432</name>
    <dbReference type="NCBI Taxonomy" id="1284355"/>
    <lineage>
        <taxon>Eukaryota</taxon>
        <taxon>Sar</taxon>
        <taxon>Stramenopiles</taxon>
        <taxon>Oomycota</taxon>
        <taxon>Peronosporomycetes</taxon>
        <taxon>Peronosporales</taxon>
        <taxon>Peronosporaceae</taxon>
        <taxon>Phytophthora</taxon>
    </lineage>
</organism>
<dbReference type="PANTHER" id="PTHR43649">
    <property type="entry name" value="ARABINOSE-BINDING PROTEIN-RELATED"/>
    <property type="match status" value="1"/>
</dbReference>
<reference evidence="10" key="1">
    <citation type="journal article" date="2015" name="Genom Data">
        <title>Draft genome sequences of Phytophthora kernoviae and Phytophthora ramorum lineage EU2 from Scotland.</title>
        <authorList>
            <person name="Sambles C."/>
            <person name="Schlenzig A."/>
            <person name="O'Neill P."/>
            <person name="Grant M."/>
            <person name="Studholme D.J."/>
        </authorList>
    </citation>
    <scope>NUCLEOTIDE SEQUENCE</scope>
    <source>
        <strain evidence="10">00238/432</strain>
    </source>
</reference>
<evidence type="ECO:0000256" key="4">
    <source>
        <dbReference type="ARBA" id="ARBA00023139"/>
    </source>
</evidence>
<evidence type="ECO:0000313" key="10">
    <source>
        <dbReference type="EMBL" id="KAF4326061.1"/>
    </source>
</evidence>
<dbReference type="Proteomes" id="UP000702964">
    <property type="component" value="Unassembled WGS sequence"/>
</dbReference>
<dbReference type="InterPro" id="IPR006059">
    <property type="entry name" value="SBP"/>
</dbReference>
<dbReference type="SMART" id="SM00304">
    <property type="entry name" value="HAMP"/>
    <property type="match status" value="1"/>
</dbReference>
<feature type="transmembrane region" description="Helical" evidence="7">
    <location>
        <begin position="352"/>
        <end position="374"/>
    </location>
</feature>
<evidence type="ECO:0000256" key="3">
    <source>
        <dbReference type="ARBA" id="ARBA00023136"/>
    </source>
</evidence>
<dbReference type="Gene3D" id="6.10.340.10">
    <property type="match status" value="1"/>
</dbReference>
<dbReference type="InterPro" id="IPR011006">
    <property type="entry name" value="CheY-like_superfamily"/>
</dbReference>
<protein>
    <recommendedName>
        <fullName evidence="12">Response regulatory domain-containing protein</fullName>
    </recommendedName>
</protein>
<dbReference type="PROSITE" id="PS50885">
    <property type="entry name" value="HAMP"/>
    <property type="match status" value="1"/>
</dbReference>
<gene>
    <name evidence="10" type="ORF">G195_000301</name>
</gene>
<dbReference type="Gene3D" id="3.40.190.10">
    <property type="entry name" value="Periplasmic binding protein-like II"/>
    <property type="match status" value="2"/>
</dbReference>